<reference evidence="1 2" key="1">
    <citation type="submission" date="2019-09" db="EMBL/GenBank/DDBJ databases">
        <authorList>
            <person name="Chandra G."/>
            <person name="Truman W A."/>
        </authorList>
    </citation>
    <scope>NUCLEOTIDE SEQUENCE [LARGE SCALE GENOMIC DNA]</scope>
    <source>
        <strain evidence="1">PS710</strain>
    </source>
</reference>
<dbReference type="InterPro" id="IPR050708">
    <property type="entry name" value="T6SS_VgrG/RHS"/>
</dbReference>
<sequence>MKSPSSYCQQASAAWRLGLPYQQRTNALVLENKAALSPNDIHHENILERFNDSGEWAAKSTLTGLSLQRYMDPISGQVLAPGKATFEALPAYVEMAELDEVALSAYDRLKNDQGDLPFNLKEKLEEVGYHIMALFLPDGETGRLNPDDAKDYLWSVYRGFPVYHGLDGFFNIKQFQETQAHGITQVTYDDYGCLVKALTLPDGCTTHILGIDYRSLLPVAIEDANHTVQEARYSAFGEPQVTSFYGTELGEPVGFKSLRLYLPPDDRDPAIAIADPEAAIGRFASASFWDTFSWMGRISQTAPPSPEWLIWARTGGFVLPSGHLCNRARLHFEGLQNPDANEQVLKAQIDAAHREPVYAVGLLADRYCGDDERQVRMSISCLDGFGRVLQTRHEVEPGMSWLVDDYGELMLNPDGTPQEADVPRRWRISEPVEYNNKGERVRIYRPYFADQPRYVNDRSMRERACHDQQFYDAAGRPTETILARQMSQGTPPQLKPLRRETWYWVWCSVAFDENDLFEPPLQKRSPSCIHSHTPRLAVIDNRSLPVRQVAYWRQDTRLLPEVRVTVRQHDAAGRAIAQRDPRLVTDALAPANLATIYSLSGKVLSTTSVDAGWRVSLLGEADQVVQGWDGRGSQRWMDYDEQLRAQAVFEQRADDPRACTERYRYGGADPACASHNQCGKLIRHDDPAGTQLFAEFGVIGGVLQQTRQFLRDLASPDWPERETDRDALLEPDTEAMTRSGYNGVGEVIAQTDAKDNRQLFSQTIAGQLREVRLQVASETAPITLVSAIEYNAQGQSEREVVGNGVITTLDYAPEDARLSRLLAKRGNTTLQDLRYEYDAVGNVLSIEDAAQPIRYFANQRIEPISRYAYDSLYQLIEATGWEAGEANRGPWFSPVNDPAPRANYRQAYHYDAGGNLLELIHEGPQNQGHRLVAEAHSNRCLPVHDGVEPGKEDFHRGFDANGNLLSLQPGQALSWDLRNQLREVRPVTRDASPDDVERYVYGADGMRVRKVSSTQTNARTLLAEVRYLPNLELRTHSGTGEVLQVINVQAGRSTIRVLHWEQAPSRATVSDQYRYSLNDHLGSCSLELDSAGEVISQEGYHPFGTTAWFAGRGEVEASYKTVRYSGKEQDATGLYYYGFRYYVPWLQRWASPDPAGTIDGLNLFRMVRNNPVTLIDSNGLAPIKPVALPPPPPPPPPSKLDTSPLFSFGKVKESLAQYEFSPIVLSHPHLPGNEPSQSWKSTDFVDVGELAKTISSMYGVSERPIVIADVSHEALFEKIKSYTGQDEMKFDKEKLSENPAAWTSPKGVVYMGVTAPDYSEGGSLDVDKIRSTVVHESLHFFSHQHVGLQAGTDTAITNSNYDEYVTDYFAKKVFDAMYPGSTYKTGYFTKNLDGEFVQWGGNMAKFMIDSGHVGEHELVSAYFGTGQLKPMPDQSLSKWKALARTHIARS</sequence>
<dbReference type="InterPro" id="IPR022385">
    <property type="entry name" value="Rhs_assc_core"/>
</dbReference>
<evidence type="ECO:0000313" key="1">
    <source>
        <dbReference type="EMBL" id="VVN85814.1"/>
    </source>
</evidence>
<dbReference type="NCBIfam" id="TIGR03696">
    <property type="entry name" value="Rhs_assc_core"/>
    <property type="match status" value="1"/>
</dbReference>
<name>A0A5E7BB68_PSEFL</name>
<dbReference type="Gene3D" id="2.180.10.10">
    <property type="entry name" value="RHS repeat-associated core"/>
    <property type="match status" value="1"/>
</dbReference>
<protein>
    <submittedName>
        <fullName evidence="1">Uncharacterized protein</fullName>
    </submittedName>
</protein>
<dbReference type="Proteomes" id="UP000381093">
    <property type="component" value="Unassembled WGS sequence"/>
</dbReference>
<accession>A0A5E7BB68</accession>
<dbReference type="EMBL" id="CABVHW010000003">
    <property type="protein sequence ID" value="VVN85814.1"/>
    <property type="molecule type" value="Genomic_DNA"/>
</dbReference>
<dbReference type="PANTHER" id="PTHR32305:SF15">
    <property type="entry name" value="PROTEIN RHSA-RELATED"/>
    <property type="match status" value="1"/>
</dbReference>
<proteinExistence type="predicted"/>
<gene>
    <name evidence="1" type="ORF">PS710_01485</name>
</gene>
<organism evidence="1 2">
    <name type="scientific">Pseudomonas fluorescens</name>
    <dbReference type="NCBI Taxonomy" id="294"/>
    <lineage>
        <taxon>Bacteria</taxon>
        <taxon>Pseudomonadati</taxon>
        <taxon>Pseudomonadota</taxon>
        <taxon>Gammaproteobacteria</taxon>
        <taxon>Pseudomonadales</taxon>
        <taxon>Pseudomonadaceae</taxon>
        <taxon>Pseudomonas</taxon>
    </lineage>
</organism>
<dbReference type="PANTHER" id="PTHR32305">
    <property type="match status" value="1"/>
</dbReference>
<evidence type="ECO:0000313" key="2">
    <source>
        <dbReference type="Proteomes" id="UP000381093"/>
    </source>
</evidence>